<evidence type="ECO:0000313" key="2">
    <source>
        <dbReference type="Proteomes" id="UP001589818"/>
    </source>
</evidence>
<sequence>MSNVKRITDLSAYSTILPYDSELFGVYQSLIGWKSKRMLDRIKWGIGLEKNSILPRLSRYLENRADIQFNPISTSRYLICVLQNSPGRI</sequence>
<accession>A0ABV6J2C6</accession>
<dbReference type="RefSeq" id="WP_204821907.1">
    <property type="nucleotide sequence ID" value="NZ_JANHOF010000015.1"/>
</dbReference>
<dbReference type="EMBL" id="JBHLVF010000003">
    <property type="protein sequence ID" value="MFC0389942.1"/>
    <property type="molecule type" value="Genomic_DNA"/>
</dbReference>
<gene>
    <name evidence="1" type="ORF">ACFFJ8_00990</name>
</gene>
<protein>
    <submittedName>
        <fullName evidence="1">Uncharacterized protein</fullName>
    </submittedName>
</protein>
<reference evidence="1 2" key="1">
    <citation type="submission" date="2024-09" db="EMBL/GenBank/DDBJ databases">
        <authorList>
            <person name="Sun Q."/>
            <person name="Mori K."/>
        </authorList>
    </citation>
    <scope>NUCLEOTIDE SEQUENCE [LARGE SCALE GENOMIC DNA]</scope>
    <source>
        <strain evidence="1 2">CCM 4839</strain>
    </source>
</reference>
<organism evidence="1 2">
    <name type="scientific">Paenibacillus mendelii</name>
    <dbReference type="NCBI Taxonomy" id="206163"/>
    <lineage>
        <taxon>Bacteria</taxon>
        <taxon>Bacillati</taxon>
        <taxon>Bacillota</taxon>
        <taxon>Bacilli</taxon>
        <taxon>Bacillales</taxon>
        <taxon>Paenibacillaceae</taxon>
        <taxon>Paenibacillus</taxon>
    </lineage>
</organism>
<evidence type="ECO:0000313" key="1">
    <source>
        <dbReference type="EMBL" id="MFC0389942.1"/>
    </source>
</evidence>
<name>A0ABV6J2C6_9BACL</name>
<comment type="caution">
    <text evidence="1">The sequence shown here is derived from an EMBL/GenBank/DDBJ whole genome shotgun (WGS) entry which is preliminary data.</text>
</comment>
<proteinExistence type="predicted"/>
<keyword evidence="2" id="KW-1185">Reference proteome</keyword>
<dbReference type="Proteomes" id="UP001589818">
    <property type="component" value="Unassembled WGS sequence"/>
</dbReference>